<dbReference type="InterPro" id="IPR013517">
    <property type="entry name" value="FG-GAP"/>
</dbReference>
<dbReference type="PROSITE" id="PS51470">
    <property type="entry name" value="FG_GAP"/>
    <property type="match status" value="1"/>
</dbReference>
<feature type="chain" id="PRO_5046869657" evidence="4">
    <location>
        <begin position="24"/>
        <end position="426"/>
    </location>
</feature>
<dbReference type="EMBL" id="JBHMEI010000001">
    <property type="protein sequence ID" value="MFB9200212.1"/>
    <property type="molecule type" value="Genomic_DNA"/>
</dbReference>
<dbReference type="Gene3D" id="2.130.10.130">
    <property type="entry name" value="Integrin alpha, N-terminal"/>
    <property type="match status" value="1"/>
</dbReference>
<sequence>MPSFGRSLAVVLVSGLAACSAPGAAPPAGVTAAAAPVAAVSRPPLVRPVRSDCSRAGARDFDGDGRDDIALGYLGTTGQVDVLVAGKVIRVPTPPGNRMKGFGWSVTMARVNDDRCADLVVGTRTLTVAGRKGAGAVYVLHGGAAAPPRRLVSPRPQEDAAFGESVAAYGDLVAIGAPGERPGGAVYLFRKGSFVRRITQDTPGVPGNSEVADRFGDRLALGPLAGGGVGLAVVAPEDHDDGPGRQDVGSRDDAPLGAVTVLRDVTAARLAGVRLPPPEDEGGRPCTGFGDSLVYVPRTGLAVFTPQCGRLRFYDLTLDPIRTVTTLRSPWDADLAASADGRVAALGSDPNDPALLLLSPKDPAADRRLAGDYLAHTVQRGIAFSGGRIVIPLEGAADVAVVDPATGKADLVKTATGDLFVKAVAG</sequence>
<keyword evidence="3" id="KW-0325">Glycoprotein</keyword>
<comment type="caution">
    <text evidence="5">The sequence shown here is derived from an EMBL/GenBank/DDBJ whole genome shotgun (WGS) entry which is preliminary data.</text>
</comment>
<keyword evidence="6" id="KW-1185">Reference proteome</keyword>
<dbReference type="SMART" id="SM00191">
    <property type="entry name" value="Int_alpha"/>
    <property type="match status" value="2"/>
</dbReference>
<evidence type="ECO:0000256" key="3">
    <source>
        <dbReference type="ARBA" id="ARBA00023180"/>
    </source>
</evidence>
<dbReference type="SUPFAM" id="SSF69318">
    <property type="entry name" value="Integrin alpha N-terminal domain"/>
    <property type="match status" value="1"/>
</dbReference>
<organism evidence="5 6">
    <name type="scientific">Nonomuraea spiralis</name>
    <dbReference type="NCBI Taxonomy" id="46182"/>
    <lineage>
        <taxon>Bacteria</taxon>
        <taxon>Bacillati</taxon>
        <taxon>Actinomycetota</taxon>
        <taxon>Actinomycetes</taxon>
        <taxon>Streptosporangiales</taxon>
        <taxon>Streptosporangiaceae</taxon>
        <taxon>Nonomuraea</taxon>
    </lineage>
</organism>
<name>A0ABV5I7A3_9ACTN</name>
<evidence type="ECO:0000313" key="5">
    <source>
        <dbReference type="EMBL" id="MFB9200212.1"/>
    </source>
</evidence>
<gene>
    <name evidence="5" type="ORF">ACFFV7_03315</name>
</gene>
<accession>A0ABV5I7A3</accession>
<proteinExistence type="predicted"/>
<protein>
    <submittedName>
        <fullName evidence="5">Uncharacterized protein</fullName>
    </submittedName>
</protein>
<keyword evidence="1 4" id="KW-0732">Signal</keyword>
<evidence type="ECO:0000256" key="1">
    <source>
        <dbReference type="ARBA" id="ARBA00022729"/>
    </source>
</evidence>
<dbReference type="Pfam" id="PF14312">
    <property type="entry name" value="FG-GAP_2"/>
    <property type="match status" value="1"/>
</dbReference>
<dbReference type="PROSITE" id="PS51257">
    <property type="entry name" value="PROKAR_LIPOPROTEIN"/>
    <property type="match status" value="1"/>
</dbReference>
<dbReference type="InterPro" id="IPR028994">
    <property type="entry name" value="Integrin_alpha_N"/>
</dbReference>
<dbReference type="InterPro" id="IPR013519">
    <property type="entry name" value="Int_alpha_beta-p"/>
</dbReference>
<dbReference type="RefSeq" id="WP_189645794.1">
    <property type="nucleotide sequence ID" value="NZ_BMRC01000001.1"/>
</dbReference>
<keyword evidence="2" id="KW-0677">Repeat</keyword>
<evidence type="ECO:0000256" key="4">
    <source>
        <dbReference type="SAM" id="SignalP"/>
    </source>
</evidence>
<feature type="signal peptide" evidence="4">
    <location>
        <begin position="1"/>
        <end position="23"/>
    </location>
</feature>
<evidence type="ECO:0000313" key="6">
    <source>
        <dbReference type="Proteomes" id="UP001589647"/>
    </source>
</evidence>
<reference evidence="5 6" key="1">
    <citation type="submission" date="2024-09" db="EMBL/GenBank/DDBJ databases">
        <authorList>
            <person name="Sun Q."/>
            <person name="Mori K."/>
        </authorList>
    </citation>
    <scope>NUCLEOTIDE SEQUENCE [LARGE SCALE GENOMIC DNA]</scope>
    <source>
        <strain evidence="5 6">CCM 3426</strain>
    </source>
</reference>
<dbReference type="Proteomes" id="UP001589647">
    <property type="component" value="Unassembled WGS sequence"/>
</dbReference>
<evidence type="ECO:0000256" key="2">
    <source>
        <dbReference type="ARBA" id="ARBA00022737"/>
    </source>
</evidence>